<keyword evidence="2" id="KW-1185">Reference proteome</keyword>
<reference evidence="1" key="1">
    <citation type="submission" date="2022-01" db="EMBL/GenBank/DDBJ databases">
        <authorList>
            <person name="King R."/>
        </authorList>
    </citation>
    <scope>NUCLEOTIDE SEQUENCE</scope>
</reference>
<name>A0A9N9XP53_PHYSR</name>
<dbReference type="AlphaFoldDB" id="A0A9N9XP53"/>
<accession>A0A9N9XP53</accession>
<evidence type="ECO:0000313" key="2">
    <source>
        <dbReference type="Proteomes" id="UP001153712"/>
    </source>
</evidence>
<proteinExistence type="predicted"/>
<dbReference type="EMBL" id="OU900095">
    <property type="protein sequence ID" value="CAG9859020.1"/>
    <property type="molecule type" value="Genomic_DNA"/>
</dbReference>
<evidence type="ECO:0000313" key="1">
    <source>
        <dbReference type="EMBL" id="CAG9859020.1"/>
    </source>
</evidence>
<protein>
    <submittedName>
        <fullName evidence="1">Uncharacterized protein</fullName>
    </submittedName>
</protein>
<sequence>MFNPIILYINYNKIIIKIIQNREESEPVKSRIKNELEKEVLKKMYTRDSGKAFRSFIYHRRFQG</sequence>
<gene>
    <name evidence="1" type="ORF">PHYEVI_LOCUS5405</name>
</gene>
<dbReference type="Proteomes" id="UP001153712">
    <property type="component" value="Chromosome 2"/>
</dbReference>
<organism evidence="1 2">
    <name type="scientific">Phyllotreta striolata</name>
    <name type="common">Striped flea beetle</name>
    <name type="synonym">Crioceris striolata</name>
    <dbReference type="NCBI Taxonomy" id="444603"/>
    <lineage>
        <taxon>Eukaryota</taxon>
        <taxon>Metazoa</taxon>
        <taxon>Ecdysozoa</taxon>
        <taxon>Arthropoda</taxon>
        <taxon>Hexapoda</taxon>
        <taxon>Insecta</taxon>
        <taxon>Pterygota</taxon>
        <taxon>Neoptera</taxon>
        <taxon>Endopterygota</taxon>
        <taxon>Coleoptera</taxon>
        <taxon>Polyphaga</taxon>
        <taxon>Cucujiformia</taxon>
        <taxon>Chrysomeloidea</taxon>
        <taxon>Chrysomelidae</taxon>
        <taxon>Galerucinae</taxon>
        <taxon>Alticini</taxon>
        <taxon>Phyllotreta</taxon>
    </lineage>
</organism>